<dbReference type="EMBL" id="CM056743">
    <property type="protein sequence ID" value="KAJ8668976.1"/>
    <property type="molecule type" value="Genomic_DNA"/>
</dbReference>
<proteinExistence type="predicted"/>
<gene>
    <name evidence="1" type="ORF">QAD02_000235</name>
</gene>
<sequence length="727" mass="83943">MSSFLKDILTSSSGEKDGTGLSGDISILKREIVHLKSNIHGIIKEKYADLELDSKPDETLAATSEQLVLDMKSLQNQIDDQVKVKLITSTEELNNLSLQLKEFNYSLQISSHLLEIHKSFEALKNLRESEAKHYRDTALILVKLNSLVMEDNSDISMLLIYEAIKEEYQKNHHQFVEELIKIWKDRIIFANGKDTSKRKFAHLRISLDQSELLELVSALNHMKKLSRLVESLSKNLLEHFVNPIIHYDCAVQETNELFSIEVANTKQTPSHEVVLHNLHSLFAFLSRHFNVLLKNDYYLIQKLSELLLPEFSDILSKDCISKIIPSSTSEMKTFESTIAEIEEFQNFLIKINFISEEQKFLSPYTNNIDQLYIDKKCERYFEMARSIMKKDLHDSFKFKPEDSKQLIHGEDTVAEYIIDVDKKLDKHMFTLPECQISKSAQEVLLLIEDIMNEAPENLDSYASRFFYVSRNIIEMYAALVPEIHKSFLATIPQQVALFHNNCMYLAHNLAFLTTKYRRKMSSTTTSCVTFVDQIMILRQVGTEHFLSHMKYQRDMIFGILRESGLSLIGQMPALPATTERALRQCIRQLELLKTVWIEILPIRVYCRVLGCIVNDMTDDLCSKVISVEDIPADVASELVTLFTMVVKRIPQIFPDPILIEQHVSRWRKLKELIVILGASLKEIEDRWADGKGPLAGEFSAKQVKQLIRALFQNTERRSNLLSKIRDR</sequence>
<evidence type="ECO:0000313" key="1">
    <source>
        <dbReference type="EMBL" id="KAJ8668976.1"/>
    </source>
</evidence>
<comment type="caution">
    <text evidence="1">The sequence shown here is derived from an EMBL/GenBank/DDBJ whole genome shotgun (WGS) entry which is preliminary data.</text>
</comment>
<organism evidence="1 2">
    <name type="scientific">Eretmocerus hayati</name>
    <dbReference type="NCBI Taxonomy" id="131215"/>
    <lineage>
        <taxon>Eukaryota</taxon>
        <taxon>Metazoa</taxon>
        <taxon>Ecdysozoa</taxon>
        <taxon>Arthropoda</taxon>
        <taxon>Hexapoda</taxon>
        <taxon>Insecta</taxon>
        <taxon>Pterygota</taxon>
        <taxon>Neoptera</taxon>
        <taxon>Endopterygota</taxon>
        <taxon>Hymenoptera</taxon>
        <taxon>Apocrita</taxon>
        <taxon>Proctotrupomorpha</taxon>
        <taxon>Chalcidoidea</taxon>
        <taxon>Aphelinidae</taxon>
        <taxon>Aphelininae</taxon>
        <taxon>Eretmocerus</taxon>
    </lineage>
</organism>
<name>A0ACC2ND10_9HYME</name>
<reference evidence="1" key="1">
    <citation type="submission" date="2023-04" db="EMBL/GenBank/DDBJ databases">
        <title>A chromosome-level genome assembly of the parasitoid wasp Eretmocerus hayati.</title>
        <authorList>
            <person name="Zhong Y."/>
            <person name="Liu S."/>
            <person name="Liu Y."/>
        </authorList>
    </citation>
    <scope>NUCLEOTIDE SEQUENCE</scope>
    <source>
        <strain evidence="1">ZJU_SS_LIU_2023</strain>
    </source>
</reference>
<dbReference type="Proteomes" id="UP001239111">
    <property type="component" value="Chromosome 3"/>
</dbReference>
<keyword evidence="2" id="KW-1185">Reference proteome</keyword>
<protein>
    <submittedName>
        <fullName evidence="1">Uncharacterized protein</fullName>
    </submittedName>
</protein>
<evidence type="ECO:0000313" key="2">
    <source>
        <dbReference type="Proteomes" id="UP001239111"/>
    </source>
</evidence>
<accession>A0ACC2ND10</accession>